<proteinExistence type="predicted"/>
<feature type="transmembrane region" description="Helical" evidence="1">
    <location>
        <begin position="21"/>
        <end position="41"/>
    </location>
</feature>
<dbReference type="EMBL" id="BMYX01000010">
    <property type="protein sequence ID" value="GGY16541.1"/>
    <property type="molecule type" value="Genomic_DNA"/>
</dbReference>
<dbReference type="InterPro" id="IPR007445">
    <property type="entry name" value="PilO"/>
</dbReference>
<dbReference type="PANTHER" id="PTHR39555">
    <property type="entry name" value="FIMBRIAL ASSEMBLY PROTEIN PILO-LIKE PROTEIN-RELATED"/>
    <property type="match status" value="1"/>
</dbReference>
<dbReference type="GO" id="GO:0043683">
    <property type="term" value="P:type IV pilus assembly"/>
    <property type="evidence" value="ECO:0007669"/>
    <property type="project" value="InterPro"/>
</dbReference>
<keyword evidence="3" id="KW-1185">Reference proteome</keyword>
<dbReference type="GO" id="GO:0043107">
    <property type="term" value="P:type IV pilus-dependent motility"/>
    <property type="evidence" value="ECO:0007669"/>
    <property type="project" value="InterPro"/>
</dbReference>
<dbReference type="PIRSF" id="PIRSF016482">
    <property type="entry name" value="PilO"/>
    <property type="match status" value="1"/>
</dbReference>
<keyword evidence="1" id="KW-1133">Transmembrane helix</keyword>
<dbReference type="InterPro" id="IPR014717">
    <property type="entry name" value="Transl_elong_EF1B/ribsomal_bS6"/>
</dbReference>
<keyword evidence="1" id="KW-0812">Transmembrane</keyword>
<name>A0A918UAC8_9NEIS</name>
<reference evidence="2" key="1">
    <citation type="journal article" date="2014" name="Int. J. Syst. Evol. Microbiol.">
        <title>Complete genome sequence of Corynebacterium casei LMG S-19264T (=DSM 44701T), isolated from a smear-ripened cheese.</title>
        <authorList>
            <consortium name="US DOE Joint Genome Institute (JGI-PGF)"/>
            <person name="Walter F."/>
            <person name="Albersmeier A."/>
            <person name="Kalinowski J."/>
            <person name="Ruckert C."/>
        </authorList>
    </citation>
    <scope>NUCLEOTIDE SEQUENCE</scope>
    <source>
        <strain evidence="2">KCTC 32182</strain>
    </source>
</reference>
<dbReference type="Proteomes" id="UP000645257">
    <property type="component" value="Unassembled WGS sequence"/>
</dbReference>
<evidence type="ECO:0000313" key="2">
    <source>
        <dbReference type="EMBL" id="GGY16541.1"/>
    </source>
</evidence>
<evidence type="ECO:0000313" key="3">
    <source>
        <dbReference type="Proteomes" id="UP000645257"/>
    </source>
</evidence>
<organism evidence="2 3">
    <name type="scientific">Paludibacterium paludis</name>
    <dbReference type="NCBI Taxonomy" id="1225769"/>
    <lineage>
        <taxon>Bacteria</taxon>
        <taxon>Pseudomonadati</taxon>
        <taxon>Pseudomonadota</taxon>
        <taxon>Betaproteobacteria</taxon>
        <taxon>Neisseriales</taxon>
        <taxon>Chromobacteriaceae</taxon>
        <taxon>Paludibacterium</taxon>
    </lineage>
</organism>
<evidence type="ECO:0000256" key="1">
    <source>
        <dbReference type="SAM" id="Phobius"/>
    </source>
</evidence>
<dbReference type="PANTHER" id="PTHR39555:SF1">
    <property type="entry name" value="TYPE IV PILUS INNER MEMBRANE COMPONENT PILO"/>
    <property type="match status" value="1"/>
</dbReference>
<reference evidence="2" key="2">
    <citation type="submission" date="2020-09" db="EMBL/GenBank/DDBJ databases">
        <authorList>
            <person name="Sun Q."/>
            <person name="Kim S."/>
        </authorList>
    </citation>
    <scope>NUCLEOTIDE SEQUENCE</scope>
    <source>
        <strain evidence="2">KCTC 32182</strain>
    </source>
</reference>
<dbReference type="AlphaFoldDB" id="A0A918UAC8"/>
<dbReference type="Pfam" id="PF04350">
    <property type="entry name" value="PilO"/>
    <property type="match status" value="1"/>
</dbReference>
<dbReference type="RefSeq" id="WP_189533827.1">
    <property type="nucleotide sequence ID" value="NZ_BMYX01000010.1"/>
</dbReference>
<dbReference type="Gene3D" id="3.30.70.60">
    <property type="match status" value="1"/>
</dbReference>
<keyword evidence="1" id="KW-0472">Membrane</keyword>
<sequence>MTLDELRQLDLRTMADWPVRRQCFVAALLGTLVLAGGYTFLLDGPLARLDDARRQETELRQTYIEKLRAVHSLAEQERQLRSVEGALAQLIRQLPTRSNIASLLADINQAGAGRDVRFELFRPEPEVIRGDLAEVPISLRVTGTYRNVVAFTADMAKLPRIVTLSELTLAPGKSGRMTLQAKLRTFRALEADEQAARTVTKPLATGRKTP</sequence>
<gene>
    <name evidence="2" type="primary">pilO</name>
    <name evidence="2" type="ORF">GCM10011289_19800</name>
</gene>
<accession>A0A918UAC8</accession>
<protein>
    <submittedName>
        <fullName evidence="2">Type 4 fimbrial biogenesis protein PilO</fullName>
    </submittedName>
</protein>
<comment type="caution">
    <text evidence="2">The sequence shown here is derived from an EMBL/GenBank/DDBJ whole genome shotgun (WGS) entry which is preliminary data.</text>
</comment>